<comment type="caution">
    <text evidence="7">The sequence shown here is derived from an EMBL/GenBank/DDBJ whole genome shotgun (WGS) entry which is preliminary data.</text>
</comment>
<dbReference type="Pfam" id="PF00440">
    <property type="entry name" value="TetR_N"/>
    <property type="match status" value="1"/>
</dbReference>
<evidence type="ECO:0000256" key="4">
    <source>
        <dbReference type="ARBA" id="ARBA00023163"/>
    </source>
</evidence>
<dbReference type="Proteomes" id="UP000053300">
    <property type="component" value="Unassembled WGS sequence"/>
</dbReference>
<dbReference type="InterPro" id="IPR023772">
    <property type="entry name" value="DNA-bd_HTH_TetR-type_CS"/>
</dbReference>
<reference evidence="7 8" key="1">
    <citation type="submission" date="2015-12" db="EMBL/GenBank/DDBJ databases">
        <title>Complete genome sequence of a multi-drug resistant strain Acidovorax sp. 12322-1.</title>
        <authorList>
            <person name="Ming D."/>
            <person name="Wang M."/>
            <person name="Hu S."/>
            <person name="Zhou Y."/>
            <person name="Jiang T."/>
        </authorList>
    </citation>
    <scope>NUCLEOTIDE SEQUENCE [LARGE SCALE GENOMIC DNA]</scope>
    <source>
        <strain evidence="7 8">12322-1</strain>
    </source>
</reference>
<dbReference type="InterPro" id="IPR013572">
    <property type="entry name" value="Tscrpt_reg_MAATS_C"/>
</dbReference>
<dbReference type="PRINTS" id="PR00455">
    <property type="entry name" value="HTHTETR"/>
</dbReference>
<dbReference type="InterPro" id="IPR050109">
    <property type="entry name" value="HTH-type_TetR-like_transc_reg"/>
</dbReference>
<keyword evidence="3 5" id="KW-0238">DNA-binding</keyword>
<evidence type="ECO:0000313" key="7">
    <source>
        <dbReference type="EMBL" id="KUF41380.1"/>
    </source>
</evidence>
<dbReference type="InterPro" id="IPR001647">
    <property type="entry name" value="HTH_TetR"/>
</dbReference>
<organism evidence="7 8">
    <name type="scientific">Comamonas kerstersii</name>
    <dbReference type="NCBI Taxonomy" id="225992"/>
    <lineage>
        <taxon>Bacteria</taxon>
        <taxon>Pseudomonadati</taxon>
        <taxon>Pseudomonadota</taxon>
        <taxon>Betaproteobacteria</taxon>
        <taxon>Burkholderiales</taxon>
        <taxon>Comamonadaceae</taxon>
        <taxon>Comamonas</taxon>
    </lineage>
</organism>
<accession>A0A1V3TQY1</accession>
<keyword evidence="1" id="KW-0678">Repressor</keyword>
<feature type="domain" description="HTH tetR-type" evidence="6">
    <location>
        <begin position="10"/>
        <end position="70"/>
    </location>
</feature>
<dbReference type="InterPro" id="IPR009057">
    <property type="entry name" value="Homeodomain-like_sf"/>
</dbReference>
<dbReference type="SUPFAM" id="SSF46689">
    <property type="entry name" value="Homeodomain-like"/>
    <property type="match status" value="1"/>
</dbReference>
<accession>A0A0W7Z2F2</accession>
<evidence type="ECO:0000256" key="2">
    <source>
        <dbReference type="ARBA" id="ARBA00023015"/>
    </source>
</evidence>
<evidence type="ECO:0000256" key="5">
    <source>
        <dbReference type="PROSITE-ProRule" id="PRU00335"/>
    </source>
</evidence>
<dbReference type="Pfam" id="PF08361">
    <property type="entry name" value="TetR_C_2"/>
    <property type="match status" value="1"/>
</dbReference>
<gene>
    <name evidence="7" type="ORF">AS359_05695</name>
</gene>
<dbReference type="PANTHER" id="PTHR30055">
    <property type="entry name" value="HTH-TYPE TRANSCRIPTIONAL REGULATOR RUTR"/>
    <property type="match status" value="1"/>
</dbReference>
<feature type="DNA-binding region" description="H-T-H motif" evidence="5">
    <location>
        <begin position="33"/>
        <end position="52"/>
    </location>
</feature>
<proteinExistence type="predicted"/>
<protein>
    <recommendedName>
        <fullName evidence="6">HTH tetR-type domain-containing protein</fullName>
    </recommendedName>
</protein>
<name>A0A0W7Z2F2_9BURK</name>
<dbReference type="AlphaFoldDB" id="A0A0W7Z2F2"/>
<keyword evidence="4" id="KW-0804">Transcription</keyword>
<evidence type="ECO:0000256" key="1">
    <source>
        <dbReference type="ARBA" id="ARBA00022491"/>
    </source>
</evidence>
<dbReference type="PROSITE" id="PS50977">
    <property type="entry name" value="HTH_TETR_2"/>
    <property type="match status" value="1"/>
</dbReference>
<keyword evidence="2" id="KW-0805">Transcription regulation</keyword>
<keyword evidence="8" id="KW-1185">Reference proteome</keyword>
<dbReference type="Gene3D" id="1.10.357.10">
    <property type="entry name" value="Tetracycline Repressor, domain 2"/>
    <property type="match status" value="1"/>
</dbReference>
<sequence>MVRRTKADAEATRDQLLDAAQTVFYEKGVAGASLAEVAKEAGLTRGAIYWHFEDKVDLFNALLRRTTLPFEQALQAAEIADSNCPALAVVLDAFRLVLYSVSTDEDTRRVFDIAIHKTECVGELLAVRERRMQEAQEFVMHMEHVLSQAAEQQQLELRMPVLSAARGLHAVFCGVLHAWLLYPQAPFALEEEGMLAVSCYLQGLGFHVDAIKNANFPKKGQSAG</sequence>
<dbReference type="GO" id="GO:0000976">
    <property type="term" value="F:transcription cis-regulatory region binding"/>
    <property type="evidence" value="ECO:0007669"/>
    <property type="project" value="TreeGrafter"/>
</dbReference>
<dbReference type="PANTHER" id="PTHR30055:SF240">
    <property type="entry name" value="HTH-TYPE TRANSCRIPTIONAL REGULATOR ACRR"/>
    <property type="match status" value="1"/>
</dbReference>
<dbReference type="GO" id="GO:0003700">
    <property type="term" value="F:DNA-binding transcription factor activity"/>
    <property type="evidence" value="ECO:0007669"/>
    <property type="project" value="TreeGrafter"/>
</dbReference>
<evidence type="ECO:0000313" key="8">
    <source>
        <dbReference type="Proteomes" id="UP000053300"/>
    </source>
</evidence>
<dbReference type="EMBL" id="LPXH01000023">
    <property type="protein sequence ID" value="KUF41380.1"/>
    <property type="molecule type" value="Genomic_DNA"/>
</dbReference>
<evidence type="ECO:0000256" key="3">
    <source>
        <dbReference type="ARBA" id="ARBA00023125"/>
    </source>
</evidence>
<dbReference type="RefSeq" id="WP_058879709.1">
    <property type="nucleotide sequence ID" value="NZ_CAUCIF010000025.1"/>
</dbReference>
<evidence type="ECO:0000259" key="6">
    <source>
        <dbReference type="PROSITE" id="PS50977"/>
    </source>
</evidence>
<dbReference type="PROSITE" id="PS01081">
    <property type="entry name" value="HTH_TETR_1"/>
    <property type="match status" value="1"/>
</dbReference>